<dbReference type="KEGG" id="mde:105261692"/>
<dbReference type="EnsemblMetazoa" id="MDOA016460-RA">
    <property type="protein sequence ID" value="MDOA016460-PA"/>
    <property type="gene ID" value="MDOA016460"/>
</dbReference>
<dbReference type="VEuPathDB" id="VectorBase:MDOA016460"/>
<dbReference type="GO" id="GO:0006334">
    <property type="term" value="P:nucleosome assembly"/>
    <property type="evidence" value="ECO:0007669"/>
    <property type="project" value="InterPro"/>
</dbReference>
<evidence type="ECO:0000313" key="4">
    <source>
        <dbReference type="RefSeq" id="XP_019891553.1"/>
    </source>
</evidence>
<evidence type="ECO:0000313" key="7">
    <source>
        <dbReference type="RefSeq" id="XP_058988210.1"/>
    </source>
</evidence>
<keyword evidence="3" id="KW-1185">Reference proteome</keyword>
<gene>
    <name evidence="2" type="primary">105261692</name>
    <name evidence="4" type="synonym">LOC105261692</name>
    <name evidence="5 6 7" type="synonym">LOC131800374</name>
</gene>
<dbReference type="RefSeq" id="XP_058988209.1">
    <property type="nucleotide sequence ID" value="XM_059132226.1"/>
</dbReference>
<reference evidence="4" key="2">
    <citation type="submission" date="2025-04" db="UniProtKB">
        <authorList>
            <consortium name="RefSeq"/>
        </authorList>
    </citation>
    <scope>IDENTIFICATION</scope>
    <source>
        <strain evidence="4 5">Aabys</strain>
        <tissue evidence="5 6">Whole body</tissue>
    </source>
</reference>
<organism evidence="2">
    <name type="scientific">Musca domestica</name>
    <name type="common">House fly</name>
    <dbReference type="NCBI Taxonomy" id="7370"/>
    <lineage>
        <taxon>Eukaryota</taxon>
        <taxon>Metazoa</taxon>
        <taxon>Ecdysozoa</taxon>
        <taxon>Arthropoda</taxon>
        <taxon>Hexapoda</taxon>
        <taxon>Insecta</taxon>
        <taxon>Pterygota</taxon>
        <taxon>Neoptera</taxon>
        <taxon>Endopterygota</taxon>
        <taxon>Diptera</taxon>
        <taxon>Brachycera</taxon>
        <taxon>Muscomorpha</taxon>
        <taxon>Muscoidea</taxon>
        <taxon>Muscidae</taxon>
        <taxon>Musca</taxon>
    </lineage>
</organism>
<evidence type="ECO:0000313" key="3">
    <source>
        <dbReference type="Proteomes" id="UP001652621"/>
    </source>
</evidence>
<dbReference type="Proteomes" id="UP001652621">
    <property type="component" value="Unplaced"/>
</dbReference>
<dbReference type="VEuPathDB" id="VectorBase:MDOMA2_009403"/>
<dbReference type="Pfam" id="PF00538">
    <property type="entry name" value="Linker_histone"/>
    <property type="match status" value="1"/>
</dbReference>
<evidence type="ECO:0000313" key="2">
    <source>
        <dbReference type="EnsemblMetazoa" id="MDOA016460-PA"/>
    </source>
</evidence>
<dbReference type="GO" id="GO:0000786">
    <property type="term" value="C:nucleosome"/>
    <property type="evidence" value="ECO:0007669"/>
    <property type="project" value="InterPro"/>
</dbReference>
<protein>
    <submittedName>
        <fullName evidence="4">Uncharacterized protein LOC105261692 isoform X1</fullName>
    </submittedName>
    <submittedName>
        <fullName evidence="5 6">Uncharacterized protein LOC131800374 isoform X1</fullName>
    </submittedName>
</protein>
<accession>A0A1I8NK41</accession>
<evidence type="ECO:0000259" key="1">
    <source>
        <dbReference type="Pfam" id="PF00538"/>
    </source>
</evidence>
<proteinExistence type="predicted"/>
<dbReference type="RefSeq" id="XP_058988208.1">
    <property type="nucleotide sequence ID" value="XM_059132225.1"/>
</dbReference>
<name>A0A1I8NK41_MUSDO</name>
<dbReference type="RefSeq" id="XP_058988210.1">
    <property type="nucleotide sequence ID" value="XM_059132227.1"/>
</dbReference>
<sequence>MASNQKKPKRLPTIAKMVNAALMSSDGRKGITIIGILKFMHLTYSAETTPLRKKLVSKYMTALMDCQAIHHIKGRGLVGRFKLADRREFERKIKTTNQTRTETRNTNEPLKSLRRPQENVPVDDPPPLSQVYELDQPGTSQELMARNRNILCINDDQFDTPMAPRHASTPMPAINFPLAPHRLQTEIKEQSVLNSIETTPRTSSAGKKIRRRKVY</sequence>
<evidence type="ECO:0000313" key="6">
    <source>
        <dbReference type="RefSeq" id="XP_058988209.1"/>
    </source>
</evidence>
<dbReference type="AlphaFoldDB" id="A0A1I8NK41"/>
<dbReference type="VEuPathDB" id="VectorBase:MDOMA2_009337"/>
<dbReference type="GO" id="GO:0003677">
    <property type="term" value="F:DNA binding"/>
    <property type="evidence" value="ECO:0007669"/>
    <property type="project" value="InterPro"/>
</dbReference>
<dbReference type="InterPro" id="IPR036388">
    <property type="entry name" value="WH-like_DNA-bd_sf"/>
</dbReference>
<dbReference type="GeneID" id="105261692"/>
<dbReference type="Gene3D" id="1.10.10.10">
    <property type="entry name" value="Winged helix-like DNA-binding domain superfamily/Winged helix DNA-binding domain"/>
    <property type="match status" value="1"/>
</dbReference>
<dbReference type="SUPFAM" id="SSF46785">
    <property type="entry name" value="Winged helix' DNA-binding domain"/>
    <property type="match status" value="1"/>
</dbReference>
<reference evidence="2" key="1">
    <citation type="submission" date="2020-05" db="UniProtKB">
        <authorList>
            <consortium name="EnsemblMetazoa"/>
        </authorList>
    </citation>
    <scope>IDENTIFICATION</scope>
    <source>
        <strain evidence="2">Aabys</strain>
    </source>
</reference>
<dbReference type="InterPro" id="IPR036390">
    <property type="entry name" value="WH_DNA-bd_sf"/>
</dbReference>
<dbReference type="EnsemblMetazoa" id="MDOA016460-RB">
    <property type="protein sequence ID" value="MDOA016460-PB"/>
    <property type="gene ID" value="MDOA016460"/>
</dbReference>
<dbReference type="RefSeq" id="XP_019891553.1">
    <property type="nucleotide sequence ID" value="XM_020035994.1"/>
</dbReference>
<feature type="domain" description="H15" evidence="1">
    <location>
        <begin position="12"/>
        <end position="84"/>
    </location>
</feature>
<evidence type="ECO:0000313" key="5">
    <source>
        <dbReference type="RefSeq" id="XP_058988208.1"/>
    </source>
</evidence>
<dbReference type="InterPro" id="IPR005818">
    <property type="entry name" value="Histone_H1/H5_H15"/>
</dbReference>